<dbReference type="CDD" id="cd06261">
    <property type="entry name" value="TM_PBP2"/>
    <property type="match status" value="1"/>
</dbReference>
<evidence type="ECO:0000256" key="3">
    <source>
        <dbReference type="ARBA" id="ARBA00022448"/>
    </source>
</evidence>
<feature type="transmembrane region" description="Helical" evidence="9">
    <location>
        <begin position="144"/>
        <end position="160"/>
    </location>
</feature>
<comment type="similarity">
    <text evidence="2 10">Belongs to the binding-protein-dependent transport system permease family. CysTW subfamily.</text>
</comment>
<dbReference type="Proteomes" id="UP000198625">
    <property type="component" value="Unassembled WGS sequence"/>
</dbReference>
<name>A0A1H3S6Y1_9FIRM</name>
<evidence type="ECO:0000256" key="7">
    <source>
        <dbReference type="ARBA" id="ARBA00022989"/>
    </source>
</evidence>
<comment type="function">
    <text evidence="10">Part of the binding-protein-dependent transport system for phosphate; probably responsible for the translocation of the substrate across the membrane.</text>
</comment>
<keyword evidence="8 9" id="KW-0472">Membrane</keyword>
<dbReference type="STRING" id="415015.SAMN05660462_02751"/>
<feature type="transmembrane region" description="Helical" evidence="9">
    <location>
        <begin position="200"/>
        <end position="223"/>
    </location>
</feature>
<dbReference type="AlphaFoldDB" id="A0A1H3S6Y1"/>
<dbReference type="SUPFAM" id="SSF161098">
    <property type="entry name" value="MetI-like"/>
    <property type="match status" value="1"/>
</dbReference>
<gene>
    <name evidence="12" type="ORF">SAMN05660462_02751</name>
</gene>
<evidence type="ECO:0000256" key="5">
    <source>
        <dbReference type="ARBA" id="ARBA00022592"/>
    </source>
</evidence>
<dbReference type="InterPro" id="IPR000515">
    <property type="entry name" value="MetI-like"/>
</dbReference>
<evidence type="ECO:0000256" key="6">
    <source>
        <dbReference type="ARBA" id="ARBA00022692"/>
    </source>
</evidence>
<keyword evidence="13" id="KW-1185">Reference proteome</keyword>
<keyword evidence="5 10" id="KW-0592">Phosphate transport</keyword>
<dbReference type="EMBL" id="FNQE01000038">
    <property type="protein sequence ID" value="SDZ33796.1"/>
    <property type="molecule type" value="Genomic_DNA"/>
</dbReference>
<dbReference type="PANTHER" id="PTHR30425">
    <property type="entry name" value="PHOSPHATE TRANSPORT SYSTEM PERMEASE PROTEIN PST"/>
    <property type="match status" value="1"/>
</dbReference>
<protein>
    <recommendedName>
        <fullName evidence="10">Phosphate transport system permease protein</fullName>
    </recommendedName>
</protein>
<evidence type="ECO:0000256" key="4">
    <source>
        <dbReference type="ARBA" id="ARBA00022475"/>
    </source>
</evidence>
<feature type="transmembrane region" description="Helical" evidence="9">
    <location>
        <begin position="257"/>
        <end position="281"/>
    </location>
</feature>
<dbReference type="PANTHER" id="PTHR30425:SF1">
    <property type="entry name" value="PHOSPHATE TRANSPORT SYSTEM PERMEASE PROTEIN PSTC"/>
    <property type="match status" value="1"/>
</dbReference>
<evidence type="ECO:0000256" key="2">
    <source>
        <dbReference type="ARBA" id="ARBA00007069"/>
    </source>
</evidence>
<dbReference type="InterPro" id="IPR051124">
    <property type="entry name" value="Phosphate_Transport_Permease"/>
</dbReference>
<dbReference type="Pfam" id="PF00528">
    <property type="entry name" value="BPD_transp_1"/>
    <property type="match status" value="1"/>
</dbReference>
<keyword evidence="7 9" id="KW-1133">Transmembrane helix</keyword>
<evidence type="ECO:0000259" key="11">
    <source>
        <dbReference type="PROSITE" id="PS50928"/>
    </source>
</evidence>
<evidence type="ECO:0000256" key="9">
    <source>
        <dbReference type="RuleBase" id="RU363032"/>
    </source>
</evidence>
<evidence type="ECO:0000256" key="8">
    <source>
        <dbReference type="ARBA" id="ARBA00023136"/>
    </source>
</evidence>
<feature type="domain" description="ABC transmembrane type-1" evidence="11">
    <location>
        <begin position="68"/>
        <end position="278"/>
    </location>
</feature>
<dbReference type="OrthoDB" id="9785113at2"/>
<feature type="transmembrane region" description="Helical" evidence="9">
    <location>
        <begin position="108"/>
        <end position="132"/>
    </location>
</feature>
<keyword evidence="3 9" id="KW-0813">Transport</keyword>
<evidence type="ECO:0000256" key="10">
    <source>
        <dbReference type="RuleBase" id="RU363054"/>
    </source>
</evidence>
<evidence type="ECO:0000256" key="1">
    <source>
        <dbReference type="ARBA" id="ARBA00004651"/>
    </source>
</evidence>
<dbReference type="GO" id="GO:0005886">
    <property type="term" value="C:plasma membrane"/>
    <property type="evidence" value="ECO:0007669"/>
    <property type="project" value="UniProtKB-SubCell"/>
</dbReference>
<feature type="transmembrane region" description="Helical" evidence="9">
    <location>
        <begin position="64"/>
        <end position="87"/>
    </location>
</feature>
<reference evidence="12 13" key="1">
    <citation type="submission" date="2016-10" db="EMBL/GenBank/DDBJ databases">
        <authorList>
            <person name="de Groot N.N."/>
        </authorList>
    </citation>
    <scope>NUCLEOTIDE SEQUENCE [LARGE SCALE GENOMIC DNA]</scope>
    <source>
        <strain evidence="12 13">DSM 21650</strain>
    </source>
</reference>
<dbReference type="GO" id="GO:0006817">
    <property type="term" value="P:phosphate ion transport"/>
    <property type="evidence" value="ECO:0007669"/>
    <property type="project" value="UniProtKB-KW"/>
</dbReference>
<accession>A0A1H3S6Y1</accession>
<comment type="subcellular location">
    <subcellularLocation>
        <location evidence="1 9">Cell membrane</location>
        <topology evidence="1 9">Multi-pass membrane protein</topology>
    </subcellularLocation>
</comment>
<dbReference type="PROSITE" id="PS50928">
    <property type="entry name" value="ABC_TM1"/>
    <property type="match status" value="1"/>
</dbReference>
<evidence type="ECO:0000313" key="13">
    <source>
        <dbReference type="Proteomes" id="UP000198625"/>
    </source>
</evidence>
<evidence type="ECO:0000313" key="12">
    <source>
        <dbReference type="EMBL" id="SDZ33796.1"/>
    </source>
</evidence>
<keyword evidence="4 10" id="KW-1003">Cell membrane</keyword>
<dbReference type="RefSeq" id="WP_091732487.1">
    <property type="nucleotide sequence ID" value="NZ_FNQE01000038.1"/>
</dbReference>
<dbReference type="NCBIfam" id="TIGR02138">
    <property type="entry name" value="phosphate_pstC"/>
    <property type="match status" value="1"/>
</dbReference>
<sequence length="287" mass="31318">MYKFLDKAFSIIIKLLTLFSLLLLAFIIIFIFKESLVFFKEVSVLKFLTGRTWNPLMSPDKLSILNIILGTLYISLVGISIALPIGVGSAMLLSRYAKGRKRAMIRGIIDILAGIPSVVYGFIGLLVLVKLFEKKLDLPAGESVLAGGILLGIMVLPYIISTCDETMEKVYEYNLTSSQALGVSNDYFLRKVVLPNSKKGIIAATVLALGRAMGETMAVMMVIGNAPITPKLLGKAQTIPSLIALEMGMAEVGSLHYHALFASGFVLMGMLLIINVIIFYVKKSIDM</sequence>
<dbReference type="GO" id="GO:0005315">
    <property type="term" value="F:phosphate transmembrane transporter activity"/>
    <property type="evidence" value="ECO:0007669"/>
    <property type="project" value="InterPro"/>
</dbReference>
<organism evidence="12 13">
    <name type="scientific">Proteiniborus ethanoligenes</name>
    <dbReference type="NCBI Taxonomy" id="415015"/>
    <lineage>
        <taxon>Bacteria</taxon>
        <taxon>Bacillati</taxon>
        <taxon>Bacillota</taxon>
        <taxon>Clostridia</taxon>
        <taxon>Eubacteriales</taxon>
        <taxon>Proteiniborus</taxon>
    </lineage>
</organism>
<feature type="transmembrane region" description="Helical" evidence="9">
    <location>
        <begin position="12"/>
        <end position="32"/>
    </location>
</feature>
<proteinExistence type="inferred from homology"/>
<dbReference type="InterPro" id="IPR011864">
    <property type="entry name" value="Phosphate_PstC"/>
</dbReference>
<dbReference type="Gene3D" id="1.10.3720.10">
    <property type="entry name" value="MetI-like"/>
    <property type="match status" value="1"/>
</dbReference>
<dbReference type="InterPro" id="IPR035906">
    <property type="entry name" value="MetI-like_sf"/>
</dbReference>
<keyword evidence="6 9" id="KW-0812">Transmembrane</keyword>